<dbReference type="EMBL" id="CZAI01000003">
    <property type="protein sequence ID" value="CUP13513.1"/>
    <property type="molecule type" value="Genomic_DNA"/>
</dbReference>
<gene>
    <name evidence="1" type="ORF">ERS852494_01581</name>
</gene>
<dbReference type="Pfam" id="PF21845">
    <property type="entry name" value="DUF6904"/>
    <property type="match status" value="1"/>
</dbReference>
<protein>
    <submittedName>
        <fullName evidence="1">Uncharacterized protein</fullName>
    </submittedName>
</protein>
<dbReference type="RefSeq" id="WP_157463330.1">
    <property type="nucleotide sequence ID" value="NZ_CZAI01000003.1"/>
</dbReference>
<dbReference type="STRING" id="47678.ERS852494_01581"/>
<proteinExistence type="predicted"/>
<reference evidence="1 2" key="1">
    <citation type="submission" date="2015-09" db="EMBL/GenBank/DDBJ databases">
        <authorList>
            <consortium name="Pathogen Informatics"/>
        </authorList>
    </citation>
    <scope>NUCLEOTIDE SEQUENCE [LARGE SCALE GENOMIC DNA]</scope>
    <source>
        <strain evidence="1 2">2789STDY5834880</strain>
    </source>
</reference>
<dbReference type="InterPro" id="IPR054199">
    <property type="entry name" value="DUF6904"/>
</dbReference>
<name>A0A174KNG4_9BACE</name>
<accession>A0A174KNG4</accession>
<dbReference type="AlphaFoldDB" id="A0A174KNG4"/>
<dbReference type="Proteomes" id="UP000095657">
    <property type="component" value="Unassembled WGS sequence"/>
</dbReference>
<evidence type="ECO:0000313" key="2">
    <source>
        <dbReference type="Proteomes" id="UP000095657"/>
    </source>
</evidence>
<evidence type="ECO:0000313" key="1">
    <source>
        <dbReference type="EMBL" id="CUP13513.1"/>
    </source>
</evidence>
<sequence length="219" mass="26300">MLQFEPTKHGTGVKVIGDYGDLYGLYQTFLKLSHESNHRTHHERNRLLTVMSYEIRHAYQHDRLCEKRFFDADNEVTYLGCYIDWVTLLFTISCLRDNASYAILNELDQANLYLLEHWCKEAMFAYDPQGANELQSFINARIPTNDELVYHIYQDMVNEFYRMKPGKQRFRKIANLFYKYRWYGEYYNSLKEHFKSLTNDGKTTVSSYDSDYEYIDIVW</sequence>
<organism evidence="1 2">
    <name type="scientific">Bacteroides caccae</name>
    <dbReference type="NCBI Taxonomy" id="47678"/>
    <lineage>
        <taxon>Bacteria</taxon>
        <taxon>Pseudomonadati</taxon>
        <taxon>Bacteroidota</taxon>
        <taxon>Bacteroidia</taxon>
        <taxon>Bacteroidales</taxon>
        <taxon>Bacteroidaceae</taxon>
        <taxon>Bacteroides</taxon>
    </lineage>
</organism>